<evidence type="ECO:0000313" key="1">
    <source>
        <dbReference type="EMBL" id="GIL72606.1"/>
    </source>
</evidence>
<keyword evidence="3" id="KW-1185">Reference proteome</keyword>
<evidence type="ECO:0000313" key="2">
    <source>
        <dbReference type="EMBL" id="GIL99090.1"/>
    </source>
</evidence>
<dbReference type="Proteomes" id="UP000747110">
    <property type="component" value="Unassembled WGS sequence"/>
</dbReference>
<dbReference type="AlphaFoldDB" id="A0A8J4FFI1"/>
<accession>A0A8J4FFI1</accession>
<dbReference type="OrthoDB" id="548765at2759"/>
<reference evidence="1" key="1">
    <citation type="journal article" date="2021" name="Proc. Natl. Acad. Sci. U.S.A.">
        <title>Three genomes in the algal genus Volvox reveal the fate of a haploid sex-determining region after a transition to homothallism.</title>
        <authorList>
            <person name="Yamamoto K."/>
            <person name="Hamaji T."/>
            <person name="Kawai-Toyooka H."/>
            <person name="Matsuzaki R."/>
            <person name="Takahashi F."/>
            <person name="Nishimura Y."/>
            <person name="Kawachi M."/>
            <person name="Noguchi H."/>
            <person name="Minakuchi Y."/>
            <person name="Umen J.G."/>
            <person name="Toyoda A."/>
            <person name="Nozaki H."/>
        </authorList>
    </citation>
    <scope>NUCLEOTIDE SEQUENCE</scope>
    <source>
        <strain evidence="2">NIES-3785</strain>
        <strain evidence="1">NIES-3786</strain>
    </source>
</reference>
<proteinExistence type="predicted"/>
<sequence length="108" mass="12072">MQRLWAQCLRERTQPGTPAPRLKAHFPAPLLHWPSCVLAQRSSRGRLRDSNSKDATCLRTRLDLLRYATVERAGWAESRRGVRIWVAKSKTDQQGVGAEVLLAGPIAG</sequence>
<dbReference type="Proteomes" id="UP000722791">
    <property type="component" value="Unassembled WGS sequence"/>
</dbReference>
<name>A0A8J4FFI1_9CHLO</name>
<dbReference type="EMBL" id="BNCQ01000006">
    <property type="protein sequence ID" value="GIL99090.1"/>
    <property type="molecule type" value="Genomic_DNA"/>
</dbReference>
<dbReference type="EMBL" id="BNCP01000004">
    <property type="protein sequence ID" value="GIL72606.1"/>
    <property type="molecule type" value="Genomic_DNA"/>
</dbReference>
<gene>
    <name evidence="1" type="ORF">Vretifemale_2947</name>
    <name evidence="2" type="ORF">Vretimale_4339</name>
</gene>
<protein>
    <submittedName>
        <fullName evidence="1">Uncharacterized protein</fullName>
    </submittedName>
</protein>
<comment type="caution">
    <text evidence="1">The sequence shown here is derived from an EMBL/GenBank/DDBJ whole genome shotgun (WGS) entry which is preliminary data.</text>
</comment>
<evidence type="ECO:0000313" key="3">
    <source>
        <dbReference type="Proteomes" id="UP000747110"/>
    </source>
</evidence>
<organism evidence="1 3">
    <name type="scientific">Volvox reticuliferus</name>
    <dbReference type="NCBI Taxonomy" id="1737510"/>
    <lineage>
        <taxon>Eukaryota</taxon>
        <taxon>Viridiplantae</taxon>
        <taxon>Chlorophyta</taxon>
        <taxon>core chlorophytes</taxon>
        <taxon>Chlorophyceae</taxon>
        <taxon>CS clade</taxon>
        <taxon>Chlamydomonadales</taxon>
        <taxon>Volvocaceae</taxon>
        <taxon>Volvox</taxon>
    </lineage>
</organism>